<reference evidence="2" key="2">
    <citation type="submission" date="2020-09" db="EMBL/GenBank/DDBJ databases">
        <authorList>
            <person name="Sun Q."/>
            <person name="Ohkuma M."/>
        </authorList>
    </citation>
    <scope>NUCLEOTIDE SEQUENCE</scope>
    <source>
        <strain evidence="2">JCM 4391</strain>
    </source>
</reference>
<organism evidence="2 3">
    <name type="scientific">Streptomyces lavendofoliae</name>
    <dbReference type="NCBI Taxonomy" id="67314"/>
    <lineage>
        <taxon>Bacteria</taxon>
        <taxon>Bacillati</taxon>
        <taxon>Actinomycetota</taxon>
        <taxon>Actinomycetes</taxon>
        <taxon>Kitasatosporales</taxon>
        <taxon>Streptomycetaceae</taxon>
        <taxon>Streptomyces</taxon>
    </lineage>
</organism>
<keyword evidence="1" id="KW-0175">Coiled coil</keyword>
<dbReference type="Proteomes" id="UP000636661">
    <property type="component" value="Unassembled WGS sequence"/>
</dbReference>
<comment type="caution">
    <text evidence="2">The sequence shown here is derived from an EMBL/GenBank/DDBJ whole genome shotgun (WGS) entry which is preliminary data.</text>
</comment>
<proteinExistence type="predicted"/>
<dbReference type="EMBL" id="BMTP01000020">
    <property type="protein sequence ID" value="GGU62857.1"/>
    <property type="molecule type" value="Genomic_DNA"/>
</dbReference>
<feature type="coiled-coil region" evidence="1">
    <location>
        <begin position="117"/>
        <end position="144"/>
    </location>
</feature>
<accession>A0A918M7V2</accession>
<dbReference type="InterPro" id="IPR057369">
    <property type="entry name" value="VG15"/>
</dbReference>
<sequence>MASTVSDSDDGAARLRRAQQGVGRGLVRDMRTLRRLIRPSRLQASIPAWIDAIRALVGEYSAASATLAADFYEAQREAAGVRGRFTVPAPGPPPDEQIEQTLRWATKDLWPRDPEAATATVAQLQTLEVRLEQAESKAEGAMERLVLNSGRETIREAVQRDAGAVAYARAAALGACSFCKLMSSRGAVFKDLDRAGREANERFTGDDSVIKFHNSCRCQPIPVFRGQRFELSAHAAEWDRIYREFAAGHPGDQLRLFRRALAEHDQYPLPAAH</sequence>
<keyword evidence="3" id="KW-1185">Reference proteome</keyword>
<dbReference type="RefSeq" id="WP_189554386.1">
    <property type="nucleotide sequence ID" value="NZ_BMTP01000020.1"/>
</dbReference>
<protein>
    <recommendedName>
        <fullName evidence="4">Capsid maturation protease</fullName>
    </recommendedName>
</protein>
<gene>
    <name evidence="2" type="ORF">GCM10010274_59630</name>
</gene>
<dbReference type="AlphaFoldDB" id="A0A918M7V2"/>
<name>A0A918M7V2_9ACTN</name>
<dbReference type="Pfam" id="PF25310">
    <property type="entry name" value="VG15"/>
    <property type="match status" value="1"/>
</dbReference>
<evidence type="ECO:0000313" key="2">
    <source>
        <dbReference type="EMBL" id="GGU62857.1"/>
    </source>
</evidence>
<evidence type="ECO:0008006" key="4">
    <source>
        <dbReference type="Google" id="ProtNLM"/>
    </source>
</evidence>
<evidence type="ECO:0000313" key="3">
    <source>
        <dbReference type="Proteomes" id="UP000636661"/>
    </source>
</evidence>
<evidence type="ECO:0000256" key="1">
    <source>
        <dbReference type="SAM" id="Coils"/>
    </source>
</evidence>
<reference evidence="2" key="1">
    <citation type="journal article" date="2014" name="Int. J. Syst. Evol. Microbiol.">
        <title>Complete genome sequence of Corynebacterium casei LMG S-19264T (=DSM 44701T), isolated from a smear-ripened cheese.</title>
        <authorList>
            <consortium name="US DOE Joint Genome Institute (JGI-PGF)"/>
            <person name="Walter F."/>
            <person name="Albersmeier A."/>
            <person name="Kalinowski J."/>
            <person name="Ruckert C."/>
        </authorList>
    </citation>
    <scope>NUCLEOTIDE SEQUENCE</scope>
    <source>
        <strain evidence="2">JCM 4391</strain>
    </source>
</reference>